<sequence length="186" mass="20496">MLAKSFWIVAASLSAVVAAPYTPVNAAPYTRIEYIVEIQPGSAECVYGTVDAIRAPNDPNPRVDLFSKVLDVVPNDVIFTPDRSVTGRVVGGLHTADVVGHDVLLEIPAEFKSDPANMQDCCRLDSKLRYHVFVGFTRVEIAKRQFDVQVTCGPFTTACREFFDEEDTEVCKIEGEVIQAHTTTFP</sequence>
<feature type="chain" id="PRO_5009955673" description="Phosphatidylglycerol/phosphatidylinositol transfer protein" evidence="1">
    <location>
        <begin position="27"/>
        <end position="186"/>
    </location>
</feature>
<dbReference type="EMBL" id="BABT02000074">
    <property type="protein sequence ID" value="GAA96069.1"/>
    <property type="molecule type" value="Genomic_DNA"/>
</dbReference>
<protein>
    <recommendedName>
        <fullName evidence="4">Phosphatidylglycerol/phosphatidylinositol transfer protein</fullName>
    </recommendedName>
</protein>
<dbReference type="HOGENOM" id="CLU_1454780_0_0_1"/>
<proteinExistence type="predicted"/>
<dbReference type="AlphaFoldDB" id="G7DZQ9"/>
<organism evidence="2 3">
    <name type="scientific">Mixia osmundae (strain CBS 9802 / IAM 14324 / JCM 22182 / KY 12970)</name>
    <dbReference type="NCBI Taxonomy" id="764103"/>
    <lineage>
        <taxon>Eukaryota</taxon>
        <taxon>Fungi</taxon>
        <taxon>Dikarya</taxon>
        <taxon>Basidiomycota</taxon>
        <taxon>Pucciniomycotina</taxon>
        <taxon>Mixiomycetes</taxon>
        <taxon>Mixiales</taxon>
        <taxon>Mixiaceae</taxon>
        <taxon>Mixia</taxon>
    </lineage>
</organism>
<evidence type="ECO:0000256" key="1">
    <source>
        <dbReference type="SAM" id="SignalP"/>
    </source>
</evidence>
<dbReference type="InParanoid" id="G7DZQ9"/>
<keyword evidence="3" id="KW-1185">Reference proteome</keyword>
<evidence type="ECO:0000313" key="2">
    <source>
        <dbReference type="EMBL" id="GAA96069.1"/>
    </source>
</evidence>
<dbReference type="Proteomes" id="UP000009131">
    <property type="component" value="Unassembled WGS sequence"/>
</dbReference>
<gene>
    <name evidence="2" type="primary">Mo02730</name>
    <name evidence="2" type="ORF">E5Q_02730</name>
</gene>
<reference evidence="2 3" key="1">
    <citation type="journal article" date="2011" name="J. Gen. Appl. Microbiol.">
        <title>Draft genome sequencing of the enigmatic basidiomycete Mixia osmundae.</title>
        <authorList>
            <person name="Nishida H."/>
            <person name="Nagatsuka Y."/>
            <person name="Sugiyama J."/>
        </authorList>
    </citation>
    <scope>NUCLEOTIDE SEQUENCE [LARGE SCALE GENOMIC DNA]</scope>
    <source>
        <strain evidence="3">CBS 9802 / IAM 14324 / JCM 22182 / KY 12970</strain>
    </source>
</reference>
<accession>G7DZQ9</accession>
<dbReference type="RefSeq" id="XP_014567895.1">
    <property type="nucleotide sequence ID" value="XM_014712409.1"/>
</dbReference>
<feature type="signal peptide" evidence="1">
    <location>
        <begin position="1"/>
        <end position="26"/>
    </location>
</feature>
<comment type="caution">
    <text evidence="2">The sequence shown here is derived from an EMBL/GenBank/DDBJ whole genome shotgun (WGS) entry which is preliminary data.</text>
</comment>
<keyword evidence="1" id="KW-0732">Signal</keyword>
<evidence type="ECO:0000313" key="3">
    <source>
        <dbReference type="Proteomes" id="UP000009131"/>
    </source>
</evidence>
<name>G7DZQ9_MIXOS</name>
<evidence type="ECO:0008006" key="4">
    <source>
        <dbReference type="Google" id="ProtNLM"/>
    </source>
</evidence>
<reference evidence="2 3" key="2">
    <citation type="journal article" date="2012" name="Open Biol.">
        <title>Characteristics of nucleosomes and linker DNA regions on the genome of the basidiomycete Mixia osmundae revealed by mono- and dinucleosome mapping.</title>
        <authorList>
            <person name="Nishida H."/>
            <person name="Kondo S."/>
            <person name="Matsumoto T."/>
            <person name="Suzuki Y."/>
            <person name="Yoshikawa H."/>
            <person name="Taylor T.D."/>
            <person name="Sugiyama J."/>
        </authorList>
    </citation>
    <scope>NUCLEOTIDE SEQUENCE [LARGE SCALE GENOMIC DNA]</scope>
    <source>
        <strain evidence="3">CBS 9802 / IAM 14324 / JCM 22182 / KY 12970</strain>
    </source>
</reference>